<dbReference type="AlphaFoldDB" id="I4AMA8"/>
<protein>
    <recommendedName>
        <fullName evidence="4">Bacterial Pleckstrin homology domain-containing protein</fullName>
    </recommendedName>
</protein>
<reference evidence="3" key="1">
    <citation type="submission" date="2012-06" db="EMBL/GenBank/DDBJ databases">
        <title>The complete genome of Flexibacter litoralis DSM 6794.</title>
        <authorList>
            <person name="Lucas S."/>
            <person name="Copeland A."/>
            <person name="Lapidus A."/>
            <person name="Glavina del Rio T."/>
            <person name="Dalin E."/>
            <person name="Tice H."/>
            <person name="Bruce D."/>
            <person name="Goodwin L."/>
            <person name="Pitluck S."/>
            <person name="Peters L."/>
            <person name="Ovchinnikova G."/>
            <person name="Lu M."/>
            <person name="Kyrpides N."/>
            <person name="Mavromatis K."/>
            <person name="Ivanova N."/>
            <person name="Brettin T."/>
            <person name="Detter J.C."/>
            <person name="Han C."/>
            <person name="Larimer F."/>
            <person name="Land M."/>
            <person name="Hauser L."/>
            <person name="Markowitz V."/>
            <person name="Cheng J.-F."/>
            <person name="Hugenholtz P."/>
            <person name="Woyke T."/>
            <person name="Wu D."/>
            <person name="Spring S."/>
            <person name="Lang E."/>
            <person name="Kopitz M."/>
            <person name="Brambilla E."/>
            <person name="Klenk H.-P."/>
            <person name="Eisen J.A."/>
        </authorList>
    </citation>
    <scope>NUCLEOTIDE SEQUENCE [LARGE SCALE GENOMIC DNA]</scope>
    <source>
        <strain evidence="3">ATCC 23117 / DSM 6794 / NBRC 15988 / NCIMB 1366 / Sio-4</strain>
    </source>
</reference>
<proteinExistence type="predicted"/>
<dbReference type="STRING" id="880071.Fleli_2739"/>
<dbReference type="KEGG" id="fli:Fleli_2739"/>
<evidence type="ECO:0000313" key="3">
    <source>
        <dbReference type="Proteomes" id="UP000006054"/>
    </source>
</evidence>
<dbReference type="HOGENOM" id="CLU_112305_1_0_10"/>
<keyword evidence="3" id="KW-1185">Reference proteome</keyword>
<organism evidence="2 3">
    <name type="scientific">Bernardetia litoralis (strain ATCC 23117 / DSM 6794 / NBRC 15988 / NCIMB 1366 / Fx l1 / Sio-4)</name>
    <name type="common">Flexibacter litoralis</name>
    <dbReference type="NCBI Taxonomy" id="880071"/>
    <lineage>
        <taxon>Bacteria</taxon>
        <taxon>Pseudomonadati</taxon>
        <taxon>Bacteroidota</taxon>
        <taxon>Cytophagia</taxon>
        <taxon>Cytophagales</taxon>
        <taxon>Bernardetiaceae</taxon>
        <taxon>Bernardetia</taxon>
    </lineage>
</organism>
<keyword evidence="1" id="KW-1133">Transmembrane helix</keyword>
<sequence>MKNHKEKFEEPIFEEKQQLYKNKVMAFICFVVSLVTLVSLMQEKLNSINLITAFSTAGVLILITALLNLKTKVFAESIKITMFPFLINKTIKKEDILKVEDVKYNPILNWGGWGIKINFKGIAYNMYGNRGVKLTMKNGRIILLGSQKSYLLYDAILRNNY</sequence>
<name>I4AMA8_BERLS</name>
<evidence type="ECO:0000256" key="1">
    <source>
        <dbReference type="SAM" id="Phobius"/>
    </source>
</evidence>
<accession>I4AMA8</accession>
<gene>
    <name evidence="2" type="ordered locus">Fleli_2739</name>
</gene>
<dbReference type="RefSeq" id="WP_014798530.1">
    <property type="nucleotide sequence ID" value="NC_018018.1"/>
</dbReference>
<feature type="transmembrane region" description="Helical" evidence="1">
    <location>
        <begin position="48"/>
        <end position="69"/>
    </location>
</feature>
<dbReference type="Proteomes" id="UP000006054">
    <property type="component" value="Chromosome"/>
</dbReference>
<evidence type="ECO:0000313" key="2">
    <source>
        <dbReference type="EMBL" id="AFM05093.1"/>
    </source>
</evidence>
<evidence type="ECO:0008006" key="4">
    <source>
        <dbReference type="Google" id="ProtNLM"/>
    </source>
</evidence>
<keyword evidence="1" id="KW-0812">Transmembrane</keyword>
<dbReference type="EMBL" id="CP003345">
    <property type="protein sequence ID" value="AFM05093.1"/>
    <property type="molecule type" value="Genomic_DNA"/>
</dbReference>
<dbReference type="OrthoDB" id="582675at2"/>
<keyword evidence="1" id="KW-0472">Membrane</keyword>
<feature type="transmembrane region" description="Helical" evidence="1">
    <location>
        <begin position="24"/>
        <end position="42"/>
    </location>
</feature>